<dbReference type="SMART" id="SM00360">
    <property type="entry name" value="RRM"/>
    <property type="match status" value="1"/>
</dbReference>
<keyword evidence="1 2" id="KW-0694">RNA-binding</keyword>
<dbReference type="AlphaFoldDB" id="A0A9R1VYC3"/>
<keyword evidence="7" id="KW-1185">Reference proteome</keyword>
<evidence type="ECO:0000313" key="6">
    <source>
        <dbReference type="EMBL" id="KAJ0213633.1"/>
    </source>
</evidence>
<dbReference type="PROSITE" id="PS50177">
    <property type="entry name" value="NTF2_DOMAIN"/>
    <property type="match status" value="1"/>
</dbReference>
<reference evidence="6 7" key="1">
    <citation type="journal article" date="2017" name="Nat. Commun.">
        <title>Genome assembly with in vitro proximity ligation data and whole-genome triplication in lettuce.</title>
        <authorList>
            <person name="Reyes-Chin-Wo S."/>
            <person name="Wang Z."/>
            <person name="Yang X."/>
            <person name="Kozik A."/>
            <person name="Arikit S."/>
            <person name="Song C."/>
            <person name="Xia L."/>
            <person name="Froenicke L."/>
            <person name="Lavelle D.O."/>
            <person name="Truco M.J."/>
            <person name="Xia R."/>
            <person name="Zhu S."/>
            <person name="Xu C."/>
            <person name="Xu H."/>
            <person name="Xu X."/>
            <person name="Cox K."/>
            <person name="Korf I."/>
            <person name="Meyers B.C."/>
            <person name="Michelmore R.W."/>
        </authorList>
    </citation>
    <scope>NUCLEOTIDE SEQUENCE [LARGE SCALE GENOMIC DNA]</scope>
    <source>
        <strain evidence="7">cv. Salinas</strain>
        <tissue evidence="6">Seedlings</tissue>
    </source>
</reference>
<dbReference type="PROSITE" id="PS50102">
    <property type="entry name" value="RRM"/>
    <property type="match status" value="1"/>
</dbReference>
<dbReference type="InterPro" id="IPR012677">
    <property type="entry name" value="Nucleotide-bd_a/b_plait_sf"/>
</dbReference>
<dbReference type="GO" id="GO:0005829">
    <property type="term" value="C:cytosol"/>
    <property type="evidence" value="ECO:0000318"/>
    <property type="project" value="GO_Central"/>
</dbReference>
<feature type="compositionally biased region" description="Basic and acidic residues" evidence="3">
    <location>
        <begin position="197"/>
        <end position="210"/>
    </location>
</feature>
<dbReference type="InterPro" id="IPR032710">
    <property type="entry name" value="NTF2-like_dom_sf"/>
</dbReference>
<feature type="region of interest" description="Disordered" evidence="3">
    <location>
        <begin position="377"/>
        <end position="448"/>
    </location>
</feature>
<proteinExistence type="predicted"/>
<dbReference type="InterPro" id="IPR039539">
    <property type="entry name" value="Ras_GTPase_bind_prot"/>
</dbReference>
<evidence type="ECO:0000256" key="3">
    <source>
        <dbReference type="SAM" id="MobiDB-lite"/>
    </source>
</evidence>
<dbReference type="Gene3D" id="3.10.450.50">
    <property type="match status" value="1"/>
</dbReference>
<dbReference type="GO" id="GO:0003729">
    <property type="term" value="F:mRNA binding"/>
    <property type="evidence" value="ECO:0000318"/>
    <property type="project" value="GO_Central"/>
</dbReference>
<dbReference type="InterPro" id="IPR035979">
    <property type="entry name" value="RBD_domain_sf"/>
</dbReference>
<dbReference type="SUPFAM" id="SSF54427">
    <property type="entry name" value="NTF2-like"/>
    <property type="match status" value="1"/>
</dbReference>
<dbReference type="SUPFAM" id="SSF54928">
    <property type="entry name" value="RNA-binding domain, RBD"/>
    <property type="match status" value="1"/>
</dbReference>
<evidence type="ECO:0000256" key="1">
    <source>
        <dbReference type="ARBA" id="ARBA00022884"/>
    </source>
</evidence>
<dbReference type="EMBL" id="NBSK02000004">
    <property type="protein sequence ID" value="KAJ0213633.1"/>
    <property type="molecule type" value="Genomic_DNA"/>
</dbReference>
<dbReference type="PANTHER" id="PTHR10693:SF70">
    <property type="entry name" value="NUCLEOTIDE-BINDING ALPHA-BETA PLAIT DOMAIN, NTF2-LIKE DOMAIN PROTEIN-RELATED"/>
    <property type="match status" value="1"/>
</dbReference>
<protein>
    <recommendedName>
        <fullName evidence="8">NTF2 domain-containing protein</fullName>
    </recommendedName>
</protein>
<dbReference type="CDD" id="cd00780">
    <property type="entry name" value="NTF2"/>
    <property type="match status" value="1"/>
</dbReference>
<feature type="region of interest" description="Disordered" evidence="3">
    <location>
        <begin position="194"/>
        <end position="235"/>
    </location>
</feature>
<comment type="caution">
    <text evidence="6">The sequence shown here is derived from an EMBL/GenBank/DDBJ whole genome shotgun (WGS) entry which is preliminary data.</text>
</comment>
<evidence type="ECO:0000313" key="7">
    <source>
        <dbReference type="Proteomes" id="UP000235145"/>
    </source>
</evidence>
<dbReference type="CDD" id="cd00590">
    <property type="entry name" value="RRM_SF"/>
    <property type="match status" value="1"/>
</dbReference>
<dbReference type="Pfam" id="PF02136">
    <property type="entry name" value="NTF2"/>
    <property type="match status" value="1"/>
</dbReference>
<evidence type="ECO:0000259" key="5">
    <source>
        <dbReference type="PROSITE" id="PS50177"/>
    </source>
</evidence>
<evidence type="ECO:0000259" key="4">
    <source>
        <dbReference type="PROSITE" id="PS50102"/>
    </source>
</evidence>
<sequence>MLHSPKIPITIKAANIEISCDHMEKGNVGDQAQSLSSKDEPNSSAIDDYSAQDVADAFVKQYYNILQESPEDAHKFYKDTSILDHPCPDGSMKSATTLKDIDNELKGSNIKEWNPNLTTVHAQDSVVGSVIVGVTGFLTDNDNVTKHFAQTFCLATQEGGGFYVHNDFLQFIEINNISETSPPNLDVTTPIVAPQAIDKEKGSPKKDENKVASSSKAKNPLPTEPNKKSESVNIQEEAKRVSYASIVAKEGPVASSSAQALPNADRQSLALTNTNTIPKQSVKPLTLPSNDVLESMYDVKSIRIKDLPSHMTEESLQEVVKRFGPVKNKNIQIKEYSQDGYRYAFVEFESPKSARTAVEARFIQFEDRESEIQYKRYNSNQGGGGYSNYMGGRGTGTGTGRGGGFRSDNFWGAREGHVQGGYSSSSSSGSGNWGRRNRYSQDQSRSFN</sequence>
<dbReference type="InterPro" id="IPR018222">
    <property type="entry name" value="Nuclear_transport_factor_2_euk"/>
</dbReference>
<organism evidence="6 7">
    <name type="scientific">Lactuca sativa</name>
    <name type="common">Garden lettuce</name>
    <dbReference type="NCBI Taxonomy" id="4236"/>
    <lineage>
        <taxon>Eukaryota</taxon>
        <taxon>Viridiplantae</taxon>
        <taxon>Streptophyta</taxon>
        <taxon>Embryophyta</taxon>
        <taxon>Tracheophyta</taxon>
        <taxon>Spermatophyta</taxon>
        <taxon>Magnoliopsida</taxon>
        <taxon>eudicotyledons</taxon>
        <taxon>Gunneridae</taxon>
        <taxon>Pentapetalae</taxon>
        <taxon>asterids</taxon>
        <taxon>campanulids</taxon>
        <taxon>Asterales</taxon>
        <taxon>Asteraceae</taxon>
        <taxon>Cichorioideae</taxon>
        <taxon>Cichorieae</taxon>
        <taxon>Lactucinae</taxon>
        <taxon>Lactuca</taxon>
    </lineage>
</organism>
<evidence type="ECO:0000256" key="2">
    <source>
        <dbReference type="PROSITE-ProRule" id="PRU00176"/>
    </source>
</evidence>
<feature type="compositionally biased region" description="Basic and acidic residues" evidence="3">
    <location>
        <begin position="225"/>
        <end position="235"/>
    </location>
</feature>
<dbReference type="InterPro" id="IPR002075">
    <property type="entry name" value="NTF2_dom"/>
</dbReference>
<gene>
    <name evidence="6" type="ORF">LSAT_V11C400162090</name>
</gene>
<name>A0A9R1VYC3_LACSA</name>
<dbReference type="Gene3D" id="3.30.70.330">
    <property type="match status" value="1"/>
</dbReference>
<dbReference type="Pfam" id="PF00076">
    <property type="entry name" value="RRM_1"/>
    <property type="match status" value="1"/>
</dbReference>
<dbReference type="PANTHER" id="PTHR10693">
    <property type="entry name" value="RAS GTPASE-ACTIVATING PROTEIN-BINDING PROTEIN"/>
    <property type="match status" value="1"/>
</dbReference>
<feature type="compositionally biased region" description="Low complexity" evidence="3">
    <location>
        <begin position="420"/>
        <end position="434"/>
    </location>
</feature>
<dbReference type="Proteomes" id="UP000235145">
    <property type="component" value="Unassembled WGS sequence"/>
</dbReference>
<feature type="domain" description="NTF2" evidence="5">
    <location>
        <begin position="54"/>
        <end position="171"/>
    </location>
</feature>
<dbReference type="InterPro" id="IPR000504">
    <property type="entry name" value="RRM_dom"/>
</dbReference>
<evidence type="ECO:0008006" key="8">
    <source>
        <dbReference type="Google" id="ProtNLM"/>
    </source>
</evidence>
<feature type="domain" description="RRM" evidence="4">
    <location>
        <begin position="300"/>
        <end position="377"/>
    </location>
</feature>
<accession>A0A9R1VYC3</accession>
<feature type="compositionally biased region" description="Gly residues" evidence="3">
    <location>
        <begin position="381"/>
        <end position="405"/>
    </location>
</feature>